<evidence type="ECO:0000313" key="3">
    <source>
        <dbReference type="Proteomes" id="UP001295740"/>
    </source>
</evidence>
<keyword evidence="1" id="KW-0812">Transmembrane</keyword>
<comment type="caution">
    <text evidence="2">The sequence shown here is derived from an EMBL/GenBank/DDBJ whole genome shotgun (WGS) entry which is preliminary data.</text>
</comment>
<proteinExistence type="predicted"/>
<dbReference type="EMBL" id="CAUWAG010000012">
    <property type="protein sequence ID" value="CAJ2508586.1"/>
    <property type="molecule type" value="Genomic_DNA"/>
</dbReference>
<protein>
    <submittedName>
        <fullName evidence="2">Uu.00g136120.m01.CDS01</fullName>
    </submittedName>
</protein>
<organism evidence="2 3">
    <name type="scientific">Anthostomella pinea</name>
    <dbReference type="NCBI Taxonomy" id="933095"/>
    <lineage>
        <taxon>Eukaryota</taxon>
        <taxon>Fungi</taxon>
        <taxon>Dikarya</taxon>
        <taxon>Ascomycota</taxon>
        <taxon>Pezizomycotina</taxon>
        <taxon>Sordariomycetes</taxon>
        <taxon>Xylariomycetidae</taxon>
        <taxon>Xylariales</taxon>
        <taxon>Xylariaceae</taxon>
        <taxon>Anthostomella</taxon>
    </lineage>
</organism>
<dbReference type="Proteomes" id="UP001295740">
    <property type="component" value="Unassembled WGS sequence"/>
</dbReference>
<keyword evidence="3" id="KW-1185">Reference proteome</keyword>
<evidence type="ECO:0000256" key="1">
    <source>
        <dbReference type="SAM" id="Phobius"/>
    </source>
</evidence>
<name>A0AAI8VPA9_9PEZI</name>
<dbReference type="AlphaFoldDB" id="A0AAI8VPA9"/>
<keyword evidence="1" id="KW-1133">Transmembrane helix</keyword>
<keyword evidence="1" id="KW-0472">Membrane</keyword>
<accession>A0AAI8VPA9</accession>
<feature type="transmembrane region" description="Helical" evidence="1">
    <location>
        <begin position="36"/>
        <end position="52"/>
    </location>
</feature>
<gene>
    <name evidence="2" type="ORF">KHLLAP_LOCUS9054</name>
</gene>
<evidence type="ECO:0000313" key="2">
    <source>
        <dbReference type="EMBL" id="CAJ2508586.1"/>
    </source>
</evidence>
<sequence length="81" mass="9399">MAEYRWRQDVVNTIDNECRLLLRQDIHSHMDKNRRSLVISGALLILVVHVMLPKGSLDTVRFYHNRLLQSLAKGIGRMSAK</sequence>
<reference evidence="2" key="1">
    <citation type="submission" date="2023-10" db="EMBL/GenBank/DDBJ databases">
        <authorList>
            <person name="Hackl T."/>
        </authorList>
    </citation>
    <scope>NUCLEOTIDE SEQUENCE</scope>
</reference>